<dbReference type="InterPro" id="IPR003593">
    <property type="entry name" value="AAA+_ATPase"/>
</dbReference>
<dbReference type="Gene3D" id="1.10.10.10">
    <property type="entry name" value="Winged helix-like DNA-binding domain superfamily/Winged helix DNA-binding domain"/>
    <property type="match status" value="1"/>
</dbReference>
<dbReference type="Pfam" id="PF13173">
    <property type="entry name" value="AAA_14"/>
    <property type="match status" value="1"/>
</dbReference>
<evidence type="ECO:0000256" key="1">
    <source>
        <dbReference type="ARBA" id="ARBA00023125"/>
    </source>
</evidence>
<dbReference type="InterPro" id="IPR025420">
    <property type="entry name" value="DUF4143"/>
</dbReference>
<reference evidence="3 4" key="1">
    <citation type="submission" date="2017-09" db="EMBL/GenBank/DDBJ databases">
        <title>Depth-based differentiation of microbial function through sediment-hosted aquifers and enrichment of novel symbionts in the deep terrestrial subsurface.</title>
        <authorList>
            <person name="Probst A.J."/>
            <person name="Ladd B."/>
            <person name="Jarett J.K."/>
            <person name="Geller-Mcgrath D.E."/>
            <person name="Sieber C.M."/>
            <person name="Emerson J.B."/>
            <person name="Anantharaman K."/>
            <person name="Thomas B.C."/>
            <person name="Malmstrom R."/>
            <person name="Stieglmeier M."/>
            <person name="Klingl A."/>
            <person name="Woyke T."/>
            <person name="Ryan C.M."/>
            <person name="Banfield J.F."/>
        </authorList>
    </citation>
    <scope>NUCLEOTIDE SEQUENCE [LARGE SCALE GENOMIC DNA]</scope>
    <source>
        <strain evidence="3">CG22_combo_CG10-13_8_21_14_all_38_20</strain>
    </source>
</reference>
<dbReference type="SUPFAM" id="SSF52540">
    <property type="entry name" value="P-loop containing nucleoside triphosphate hydrolases"/>
    <property type="match status" value="1"/>
</dbReference>
<feature type="domain" description="AAA+ ATPase" evidence="2">
    <location>
        <begin position="15"/>
        <end position="142"/>
    </location>
</feature>
<evidence type="ECO:0000259" key="2">
    <source>
        <dbReference type="SMART" id="SM00382"/>
    </source>
</evidence>
<evidence type="ECO:0000313" key="3">
    <source>
        <dbReference type="EMBL" id="PIP62037.1"/>
    </source>
</evidence>
<dbReference type="AlphaFoldDB" id="A0A2H0BWI1"/>
<dbReference type="InterPro" id="IPR041682">
    <property type="entry name" value="AAA_14"/>
</dbReference>
<dbReference type="SUPFAM" id="SSF46785">
    <property type="entry name" value="Winged helix' DNA-binding domain"/>
    <property type="match status" value="1"/>
</dbReference>
<gene>
    <name evidence="3" type="ORF">COW99_00885</name>
</gene>
<dbReference type="PANTHER" id="PTHR43566:SF1">
    <property type="entry name" value="AAA+ ATPASE DOMAIN-CONTAINING PROTEIN"/>
    <property type="match status" value="1"/>
</dbReference>
<dbReference type="InterPro" id="IPR036388">
    <property type="entry name" value="WH-like_DNA-bd_sf"/>
</dbReference>
<organism evidence="3 4">
    <name type="scientific">Candidatus Roizmanbacteria bacterium CG22_combo_CG10-13_8_21_14_all_38_20</name>
    <dbReference type="NCBI Taxonomy" id="1974862"/>
    <lineage>
        <taxon>Bacteria</taxon>
        <taxon>Candidatus Roizmaniibacteriota</taxon>
    </lineage>
</organism>
<dbReference type="PANTHER" id="PTHR43566">
    <property type="entry name" value="CONSERVED PROTEIN"/>
    <property type="match status" value="1"/>
</dbReference>
<evidence type="ECO:0000313" key="4">
    <source>
        <dbReference type="Proteomes" id="UP000231246"/>
    </source>
</evidence>
<dbReference type="EMBL" id="PCTA01000007">
    <property type="protein sequence ID" value="PIP62037.1"/>
    <property type="molecule type" value="Genomic_DNA"/>
</dbReference>
<keyword evidence="1" id="KW-0238">DNA-binding</keyword>
<dbReference type="Proteomes" id="UP000231246">
    <property type="component" value="Unassembled WGS sequence"/>
</dbReference>
<comment type="caution">
    <text evidence="3">The sequence shown here is derived from an EMBL/GenBank/DDBJ whole genome shotgun (WGS) entry which is preliminary data.</text>
</comment>
<dbReference type="InterPro" id="IPR036390">
    <property type="entry name" value="WH_DNA-bd_sf"/>
</dbReference>
<accession>A0A2H0BWI1</accession>
<protein>
    <submittedName>
        <fullName evidence="3">ATPase</fullName>
    </submittedName>
</protein>
<name>A0A2H0BWI1_9BACT</name>
<proteinExistence type="predicted"/>
<dbReference type="GO" id="GO:0003677">
    <property type="term" value="F:DNA binding"/>
    <property type="evidence" value="ECO:0007669"/>
    <property type="project" value="UniProtKB-KW"/>
</dbReference>
<dbReference type="SMART" id="SM00382">
    <property type="entry name" value="AAA"/>
    <property type="match status" value="1"/>
</dbReference>
<dbReference type="Pfam" id="PF13635">
    <property type="entry name" value="DUF4143"/>
    <property type="match status" value="1"/>
</dbReference>
<dbReference type="Gene3D" id="3.40.50.300">
    <property type="entry name" value="P-loop containing nucleotide triphosphate hydrolases"/>
    <property type="match status" value="1"/>
</dbReference>
<sequence length="378" mass="44026">MLRRHIQNLEKFVEPNKVLVVQGPRQVGKTTLVKNYLSSLPDDYNYVYLTGDSIEAREVFSSLSIKDITGFAQGKQLIVIDEAQKIDNISLGIKILVDNVERIRVIITGSSSFQLRQQMGEPLVGRAISLKLFPIAVSELQGNGANEYELNQSLNDYLTYGFYPDILLSKGKDQKKAKLEELVDRYLLKDILEFERVKGSKFILDLLRLLAFQIGQLVSVNELANKLNVNARTVSRYLDLLEQSYILINIRGYRRNLRAEVNKKSKYYFYDVGIRNAIINNYNNPDLRDDIGGLWENFLVVERLKRQAYEPIYSNNYFWRTWEKQEVDWVEERDGKLDGSEIKWGQNTKKQLKFTQTYPEAKLEIINKKNYLKWITII</sequence>
<dbReference type="InterPro" id="IPR027417">
    <property type="entry name" value="P-loop_NTPase"/>
</dbReference>